<organism evidence="1 2">
    <name type="scientific">Arthrobacter cupressi</name>
    <dbReference type="NCBI Taxonomy" id="1045773"/>
    <lineage>
        <taxon>Bacteria</taxon>
        <taxon>Bacillati</taxon>
        <taxon>Actinomycetota</taxon>
        <taxon>Actinomycetes</taxon>
        <taxon>Micrococcales</taxon>
        <taxon>Micrococcaceae</taxon>
        <taxon>Arthrobacter</taxon>
    </lineage>
</organism>
<keyword evidence="2" id="KW-1185">Reference proteome</keyword>
<name>A0A1G8N309_9MICC</name>
<dbReference type="Proteomes" id="UP000182130">
    <property type="component" value="Unassembled WGS sequence"/>
</dbReference>
<dbReference type="OrthoDB" id="4950258at2"/>
<dbReference type="AlphaFoldDB" id="A0A1G8N309"/>
<sequence>MLFGESGALLRPLSRRLAAFAWCLAGVGLACGLAVAVGSGVRLSPSMQAVQATGLAGTGASALFLVLAIWTQPGRARRPATEQGETDGQARSFLLAAVVMLVAVAGFAAAGWVSPTGPSPQSIAFSQIFLLGAVDCGLTFLLLNKVRTPEER</sequence>
<reference evidence="2" key="1">
    <citation type="submission" date="2016-10" db="EMBL/GenBank/DDBJ databases">
        <authorList>
            <person name="Varghese N."/>
            <person name="Submissions S."/>
        </authorList>
    </citation>
    <scope>NUCLEOTIDE SEQUENCE [LARGE SCALE GENOMIC DNA]</scope>
    <source>
        <strain evidence="2">CGMCC 1.10783</strain>
    </source>
</reference>
<protein>
    <submittedName>
        <fullName evidence="1">Uncharacterized protein</fullName>
    </submittedName>
</protein>
<dbReference type="RefSeq" id="WP_074587873.1">
    <property type="nucleotide sequence ID" value="NZ_FNEI01000004.1"/>
</dbReference>
<accession>A0A1G8N309</accession>
<gene>
    <name evidence="1" type="ORF">SAMN05216555_104129</name>
</gene>
<evidence type="ECO:0000313" key="2">
    <source>
        <dbReference type="Proteomes" id="UP000182130"/>
    </source>
</evidence>
<proteinExistence type="predicted"/>
<evidence type="ECO:0000313" key="1">
    <source>
        <dbReference type="EMBL" id="SDI74578.1"/>
    </source>
</evidence>
<dbReference type="EMBL" id="FNEI01000004">
    <property type="protein sequence ID" value="SDI74578.1"/>
    <property type="molecule type" value="Genomic_DNA"/>
</dbReference>